<dbReference type="InterPro" id="IPR019041">
    <property type="entry name" value="SSXRD_motif"/>
</dbReference>
<name>A0ABM0Q1G4_GALVR</name>
<evidence type="ECO:0000313" key="4">
    <source>
        <dbReference type="Proteomes" id="UP000694923"/>
    </source>
</evidence>
<dbReference type="InterPro" id="IPR036051">
    <property type="entry name" value="KRAB_dom_sf"/>
</dbReference>
<dbReference type="InterPro" id="IPR046341">
    <property type="entry name" value="SET_dom_sf"/>
</dbReference>
<evidence type="ECO:0000259" key="2">
    <source>
        <dbReference type="PROSITE" id="PS50805"/>
    </source>
</evidence>
<organism evidence="4 5">
    <name type="scientific">Galeopterus variegatus</name>
    <name type="common">Malayan flying lemur</name>
    <name type="synonym">Cynocephalus variegatus</name>
    <dbReference type="NCBI Taxonomy" id="482537"/>
    <lineage>
        <taxon>Eukaryota</taxon>
        <taxon>Metazoa</taxon>
        <taxon>Chordata</taxon>
        <taxon>Craniata</taxon>
        <taxon>Vertebrata</taxon>
        <taxon>Euteleostomi</taxon>
        <taxon>Mammalia</taxon>
        <taxon>Eutheria</taxon>
        <taxon>Euarchontoglires</taxon>
        <taxon>Dermoptera</taxon>
        <taxon>Cynocephalidae</taxon>
        <taxon>Galeopterus</taxon>
    </lineage>
</organism>
<dbReference type="SUPFAM" id="SSF109640">
    <property type="entry name" value="KRAB domain (Kruppel-associated box)"/>
    <property type="match status" value="1"/>
</dbReference>
<dbReference type="Pfam" id="PF21549">
    <property type="entry name" value="PRDM2_PR"/>
    <property type="match status" value="1"/>
</dbReference>
<dbReference type="PROSITE" id="PS50806">
    <property type="entry name" value="KRAB_RELATED"/>
    <property type="match status" value="1"/>
</dbReference>
<dbReference type="Pfam" id="PF09514">
    <property type="entry name" value="SSXRD"/>
    <property type="match status" value="1"/>
</dbReference>
<dbReference type="GeneID" id="103582366"/>
<proteinExistence type="predicted"/>
<dbReference type="Gene3D" id="2.170.270.10">
    <property type="entry name" value="SET domain"/>
    <property type="match status" value="1"/>
</dbReference>
<protein>
    <submittedName>
        <fullName evidence="5">Probable histone-lysine N-methyltransferase PRDM7</fullName>
    </submittedName>
</protein>
<feature type="compositionally biased region" description="Polar residues" evidence="1">
    <location>
        <begin position="77"/>
        <end position="89"/>
    </location>
</feature>
<dbReference type="InterPro" id="IPR001909">
    <property type="entry name" value="KRAB"/>
</dbReference>
<feature type="domain" description="KRAB" evidence="2">
    <location>
        <begin position="110"/>
        <end position="190"/>
    </location>
</feature>
<sequence length="404" mass="44860">MSVSAVRGSTDGCFAASPTSMSQLPRESEQAPGPGSEERQEKAGETDRNSGSRGHAEGWPCSQETQEPFPALEVDQGLQSCPSTVSLNRPQEENPQGDAGRTGRKLTVRDAFKDISIYFSKEKWGEMGKWEKICYRNVKRNHNELINIGRTAPRAAVTSHRRQAKLRVDDTDDSDEEWTPRQKAKPHRGARRVEKSQHQTGMSRAPLSNESTLKKLSETTGLLKRRDSQKAQKRVSRPAEASTSGLPSGQKLELRTEETETKTYCLRERKDCTYEEVDEPQDDDILYCEKCQEIFIDSCPAHGPPTFVKDTAVDKGHPDRSALTLPPGLRIGPSGIPEAGLGVWNETSDLPLDLHFGPYEGQIVENEQEANNGYSWQLRRAYLTPSSGFLYPFSAFGGTSPSTC</sequence>
<dbReference type="PANTHER" id="PTHR14112">
    <property type="entry name" value="SYNOVIAL SARCOMA, X MEMBER"/>
    <property type="match status" value="1"/>
</dbReference>
<reference evidence="5" key="1">
    <citation type="submission" date="2025-08" db="UniProtKB">
        <authorList>
            <consortium name="RefSeq"/>
        </authorList>
    </citation>
    <scope>IDENTIFICATION</scope>
</reference>
<evidence type="ECO:0000256" key="1">
    <source>
        <dbReference type="SAM" id="MobiDB-lite"/>
    </source>
</evidence>
<keyword evidence="4" id="KW-1185">Reference proteome</keyword>
<feature type="region of interest" description="Disordered" evidence="1">
    <location>
        <begin position="153"/>
        <end position="260"/>
    </location>
</feature>
<gene>
    <name evidence="5" type="primary">LOC103582366</name>
</gene>
<dbReference type="PANTHER" id="PTHR14112:SF1">
    <property type="entry name" value="KRAB-RELATED DOMAIN-CONTAINING PROTEIN"/>
    <property type="match status" value="1"/>
</dbReference>
<evidence type="ECO:0000259" key="3">
    <source>
        <dbReference type="PROSITE" id="PS50806"/>
    </source>
</evidence>
<dbReference type="Pfam" id="PF01352">
    <property type="entry name" value="KRAB"/>
    <property type="match status" value="1"/>
</dbReference>
<feature type="compositionally biased region" description="Basic and acidic residues" evidence="1">
    <location>
        <begin position="36"/>
        <end position="56"/>
    </location>
</feature>
<dbReference type="InterPro" id="IPR003655">
    <property type="entry name" value="aKRAB"/>
</dbReference>
<dbReference type="PROSITE" id="PS50805">
    <property type="entry name" value="KRAB"/>
    <property type="match status" value="1"/>
</dbReference>
<evidence type="ECO:0000313" key="5">
    <source>
        <dbReference type="RefSeq" id="XP_008562205.1"/>
    </source>
</evidence>
<feature type="region of interest" description="Disordered" evidence="1">
    <location>
        <begin position="1"/>
        <end position="104"/>
    </location>
</feature>
<dbReference type="CDD" id="cd07765">
    <property type="entry name" value="KRAB_A-box"/>
    <property type="match status" value="1"/>
</dbReference>
<dbReference type="Proteomes" id="UP000694923">
    <property type="component" value="Unplaced"/>
</dbReference>
<dbReference type="RefSeq" id="XP_008562205.1">
    <property type="nucleotide sequence ID" value="XM_008563983.1"/>
</dbReference>
<feature type="compositionally biased region" description="Polar residues" evidence="1">
    <location>
        <begin position="198"/>
        <end position="211"/>
    </location>
</feature>
<accession>A0ABM0Q1G4</accession>
<dbReference type="InterPro" id="IPR001214">
    <property type="entry name" value="SET_dom"/>
</dbReference>
<feature type="domain" description="KRAB-related" evidence="3">
    <location>
        <begin position="107"/>
        <end position="170"/>
    </location>
</feature>